<organism evidence="3 4">
    <name type="scientific">Atlanticothrix silvestris CENA357</name>
    <dbReference type="NCBI Taxonomy" id="1725252"/>
    <lineage>
        <taxon>Bacteria</taxon>
        <taxon>Bacillati</taxon>
        <taxon>Cyanobacteriota</taxon>
        <taxon>Cyanophyceae</taxon>
        <taxon>Nostocales</taxon>
        <taxon>Nodulariaceae</taxon>
        <taxon>Atlanticothrix</taxon>
        <taxon>Atlanticothrix silvestris</taxon>
    </lineage>
</organism>
<dbReference type="InterPro" id="IPR051058">
    <property type="entry name" value="GDSL_Est/Lipase"/>
</dbReference>
<dbReference type="InterPro" id="IPR013424">
    <property type="entry name" value="Ice-binding_C"/>
</dbReference>
<dbReference type="CDD" id="cd01846">
    <property type="entry name" value="fatty_acyltransferase_like"/>
    <property type="match status" value="1"/>
</dbReference>
<dbReference type="AlphaFoldDB" id="A0A8J7L1H5"/>
<dbReference type="GO" id="GO:0016788">
    <property type="term" value="F:hydrolase activity, acting on ester bonds"/>
    <property type="evidence" value="ECO:0007669"/>
    <property type="project" value="InterPro"/>
</dbReference>
<feature type="chain" id="PRO_5035290856" evidence="2">
    <location>
        <begin position="24"/>
        <end position="358"/>
    </location>
</feature>
<feature type="signal peptide" evidence="2">
    <location>
        <begin position="1"/>
        <end position="23"/>
    </location>
</feature>
<dbReference type="SUPFAM" id="SSF52266">
    <property type="entry name" value="SGNH hydrolase"/>
    <property type="match status" value="1"/>
</dbReference>
<dbReference type="InterPro" id="IPR001087">
    <property type="entry name" value="GDSL"/>
</dbReference>
<dbReference type="InterPro" id="IPR036514">
    <property type="entry name" value="SGNH_hydro_sf"/>
</dbReference>
<gene>
    <name evidence="3" type="ORF">I8751_08885</name>
</gene>
<keyword evidence="1 3" id="KW-0378">Hydrolase</keyword>
<dbReference type="Gene3D" id="3.40.50.1110">
    <property type="entry name" value="SGNH hydrolase"/>
    <property type="match status" value="1"/>
</dbReference>
<comment type="caution">
    <text evidence="3">The sequence shown here is derived from an EMBL/GenBank/DDBJ whole genome shotgun (WGS) entry which is preliminary data.</text>
</comment>
<keyword evidence="2" id="KW-0732">Signal</keyword>
<dbReference type="PANTHER" id="PTHR45648">
    <property type="entry name" value="GDSL LIPASE/ACYLHYDROLASE FAMILY PROTEIN (AFU_ORTHOLOGUE AFUA_4G14700)"/>
    <property type="match status" value="1"/>
</dbReference>
<reference evidence="3 4" key="1">
    <citation type="journal article" date="2021" name="Int. J. Syst. Evol. Microbiol.">
        <title>Amazonocrinis nigriterrae gen. nov., sp. nov., Atlanticothrix silvestris gen. nov., sp. nov. and Dendronalium phyllosphericum gen. nov., sp. nov., nostocacean cyanobacteria from Brazilian environments.</title>
        <authorList>
            <person name="Alvarenga D.O."/>
            <person name="Andreote A.P.D."/>
            <person name="Branco L.H.Z."/>
            <person name="Delbaje E."/>
            <person name="Cruz R.B."/>
            <person name="Varani A.M."/>
            <person name="Fiore M.F."/>
        </authorList>
    </citation>
    <scope>NUCLEOTIDE SEQUENCE [LARGE SCALE GENOMIC DNA]</scope>
    <source>
        <strain evidence="3 4">CENA357</strain>
    </source>
</reference>
<dbReference type="Proteomes" id="UP000599391">
    <property type="component" value="Unassembled WGS sequence"/>
</dbReference>
<evidence type="ECO:0000256" key="2">
    <source>
        <dbReference type="SAM" id="SignalP"/>
    </source>
</evidence>
<evidence type="ECO:0000313" key="4">
    <source>
        <dbReference type="Proteomes" id="UP000599391"/>
    </source>
</evidence>
<evidence type="ECO:0000256" key="1">
    <source>
        <dbReference type="ARBA" id="ARBA00022801"/>
    </source>
</evidence>
<proteinExistence type="predicted"/>
<sequence>MKKQLMAAGFVLFSFVLPLKAEAFTGLYVFGDSLSDNGNVFNFTNGLVNPNTAIPPSPPYFPGRFSNGSIWVDYFGNKLGLTPTLFTNIQSPTTIPNQGINYAIGGSSSGLGNTLVSDPLPGILAQVGLFRQSLLTNQKQADPNALYAIWGGANDYLFGQNVSDYSQIVSNLSNSVALLAEAGAKNIIVFNLPDLGKSPFAIASGSSNQLSDLTKSHNTELAKNLDQFNSIPDINIISVDVYSLFNKVVDNQEEFGFTNVNAPCIVGSFEDINSGNFTICNNPNDFLFFDAVHPTTGAHRLIADAALAAIPEPSAVLGMLALGALGAGSVLKRQQKKSNFTPINQVLAAQSSHTTVEN</sequence>
<name>A0A8J7L1H5_9CYAN</name>
<accession>A0A8J7L1H5</accession>
<dbReference type="RefSeq" id="WP_214438793.1">
    <property type="nucleotide sequence ID" value="NZ_JAECZB010000014.1"/>
</dbReference>
<evidence type="ECO:0000313" key="3">
    <source>
        <dbReference type="EMBL" id="MBH8552489.1"/>
    </source>
</evidence>
<dbReference type="NCBIfam" id="TIGR02595">
    <property type="entry name" value="PEP_CTERM"/>
    <property type="match status" value="1"/>
</dbReference>
<keyword evidence="4" id="KW-1185">Reference proteome</keyword>
<dbReference type="EMBL" id="JAECZB010000014">
    <property type="protein sequence ID" value="MBH8552489.1"/>
    <property type="molecule type" value="Genomic_DNA"/>
</dbReference>
<protein>
    <submittedName>
        <fullName evidence="3">SGNH/GDSL hydrolase family protein</fullName>
    </submittedName>
</protein>
<dbReference type="Pfam" id="PF00657">
    <property type="entry name" value="Lipase_GDSL"/>
    <property type="match status" value="1"/>
</dbReference>
<dbReference type="PANTHER" id="PTHR45648:SF22">
    <property type="entry name" value="GDSL LIPASE_ACYLHYDROLASE FAMILY PROTEIN (AFU_ORTHOLOGUE AFUA_4G14700)"/>
    <property type="match status" value="1"/>
</dbReference>